<proteinExistence type="predicted"/>
<gene>
    <name evidence="1" type="ORF">I8J29_18800</name>
</gene>
<protein>
    <recommendedName>
        <fullName evidence="3">HEAT repeat protein</fullName>
    </recommendedName>
</protein>
<comment type="caution">
    <text evidence="1">The sequence shown here is derived from an EMBL/GenBank/DDBJ whole genome shotgun (WGS) entry which is preliminary data.</text>
</comment>
<organism evidence="1 2">
    <name type="scientific">Paenibacillus artemisiicola</name>
    <dbReference type="NCBI Taxonomy" id="1172618"/>
    <lineage>
        <taxon>Bacteria</taxon>
        <taxon>Bacillati</taxon>
        <taxon>Bacillota</taxon>
        <taxon>Bacilli</taxon>
        <taxon>Bacillales</taxon>
        <taxon>Paenibacillaceae</taxon>
        <taxon>Paenibacillus</taxon>
    </lineage>
</organism>
<dbReference type="RefSeq" id="WP_208849048.1">
    <property type="nucleotide sequence ID" value="NZ_JAGGDJ010000016.1"/>
</dbReference>
<sequence length="205" mass="22804">MRLYRVIAGQEGSRGLPDFLNSHYVSCGLPGLGDLGLVGRSELQAKLRQAHGLDGRELERRLEEHWNFAHALEDGDYVVAGDGERLYLGDLGDYYYLEEFDNAEERSGHRRGVTWLRRLERGQLHPELAAFLGEDGETGLFGRSVAREELERLLSPPSAAEGAPLVDEATLREALDVLKAALRSDDPERRERAAAAIVRAATLRV</sequence>
<keyword evidence="2" id="KW-1185">Reference proteome</keyword>
<accession>A0ABS3WDB1</accession>
<evidence type="ECO:0008006" key="3">
    <source>
        <dbReference type="Google" id="ProtNLM"/>
    </source>
</evidence>
<dbReference type="EMBL" id="JAGGDJ010000016">
    <property type="protein sequence ID" value="MBO7746262.1"/>
    <property type="molecule type" value="Genomic_DNA"/>
</dbReference>
<evidence type="ECO:0000313" key="1">
    <source>
        <dbReference type="EMBL" id="MBO7746262.1"/>
    </source>
</evidence>
<evidence type="ECO:0000313" key="2">
    <source>
        <dbReference type="Proteomes" id="UP000670947"/>
    </source>
</evidence>
<dbReference type="Proteomes" id="UP000670947">
    <property type="component" value="Unassembled WGS sequence"/>
</dbReference>
<name>A0ABS3WDB1_9BACL</name>
<reference evidence="1 2" key="1">
    <citation type="submission" date="2021-03" db="EMBL/GenBank/DDBJ databases">
        <title>Paenibacillus artemisicola MWE-103 whole genome sequence.</title>
        <authorList>
            <person name="Ham Y.J."/>
        </authorList>
    </citation>
    <scope>NUCLEOTIDE SEQUENCE [LARGE SCALE GENOMIC DNA]</scope>
    <source>
        <strain evidence="1 2">MWE-103</strain>
    </source>
</reference>